<dbReference type="GO" id="GO:0004518">
    <property type="term" value="F:nuclease activity"/>
    <property type="evidence" value="ECO:0007669"/>
    <property type="project" value="InterPro"/>
</dbReference>
<dbReference type="GO" id="GO:0006259">
    <property type="term" value="P:DNA metabolic process"/>
    <property type="evidence" value="ECO:0007669"/>
    <property type="project" value="UniProtKB-ARBA"/>
</dbReference>
<dbReference type="SMART" id="SM00891">
    <property type="entry name" value="ERCC4"/>
    <property type="match status" value="1"/>
</dbReference>
<gene>
    <name evidence="3" type="ORF">SGUI_0678</name>
</gene>
<dbReference type="SUPFAM" id="SSF52980">
    <property type="entry name" value="Restriction endonuclease-like"/>
    <property type="match status" value="1"/>
</dbReference>
<proteinExistence type="predicted"/>
<dbReference type="InterPro" id="IPR055370">
    <property type="entry name" value="Lsr2_DNA-bd"/>
</dbReference>
<dbReference type="STRING" id="1758689.SGUI_0678"/>
<feature type="domain" description="ERCC4" evidence="2">
    <location>
        <begin position="164"/>
        <end position="244"/>
    </location>
</feature>
<dbReference type="InterPro" id="IPR006166">
    <property type="entry name" value="ERCC4_domain"/>
</dbReference>
<dbReference type="AlphaFoldDB" id="A0A1B1N9J0"/>
<evidence type="ECO:0000259" key="2">
    <source>
        <dbReference type="SMART" id="SM00891"/>
    </source>
</evidence>
<protein>
    <submittedName>
        <fullName evidence="3">ERCC4-type nuclease</fullName>
    </submittedName>
</protein>
<dbReference type="GO" id="GO:0016746">
    <property type="term" value="F:acyltransferase activity"/>
    <property type="evidence" value="ECO:0007669"/>
    <property type="project" value="InterPro"/>
</dbReference>
<keyword evidence="4" id="KW-1185">Reference proteome</keyword>
<sequence>MSLGESPAQVRSRDVNRAKGRSRCRAMWCATAYPDLVPDDFLIAHNPEDGSRLPYLLRIPLGPDGIVLKARETWPRTGKVYCHRATGWPADPDLVEVVPTRSCVRRGASIDLVLDRSRENRSQFVLTRARGREAVFWQTARTAKQARPAVSLPTARGSGIPTLEIVVDSHERYAWTFDHQQVTTRREGLPAGDYAIEVGGRVLASVERKSLVDLVSTLTTGKMRYLLADLSSLPTAAVVVEDRYSAVFKLDRVRPAVVADALGECQARFPTVPIIFCETRALAQEWTYRFLAAALAHADEETHVKTEATPLTSARAASPGEVRKWAREHGYALADRGRIPREIREAFDARR</sequence>
<dbReference type="EMBL" id="CP014989">
    <property type="protein sequence ID" value="ANS78074.1"/>
    <property type="molecule type" value="Genomic_DNA"/>
</dbReference>
<dbReference type="Pfam" id="PF23359">
    <property type="entry name" value="Lsr2_DNA-bd"/>
    <property type="match status" value="1"/>
</dbReference>
<dbReference type="InterPro" id="IPR036625">
    <property type="entry name" value="E3-bd_dom_sf"/>
</dbReference>
<name>A0A1B1N9J0_9MICO</name>
<dbReference type="Pfam" id="PF02732">
    <property type="entry name" value="ERCC4"/>
    <property type="match status" value="1"/>
</dbReference>
<reference evidence="3 4" key="1">
    <citation type="submission" date="2016-03" db="EMBL/GenBank/DDBJ databases">
        <title>Shallow-sea hydrothermal system.</title>
        <authorList>
            <person name="Tang K."/>
        </authorList>
    </citation>
    <scope>NUCLEOTIDE SEQUENCE [LARGE SCALE GENOMIC DNA]</scope>
    <source>
        <strain evidence="3 4">JLT9</strain>
    </source>
</reference>
<accession>A0A1B1N9J0</accession>
<dbReference type="PATRIC" id="fig|1758689.4.peg.711"/>
<keyword evidence="1" id="KW-0238">DNA-binding</keyword>
<evidence type="ECO:0000313" key="4">
    <source>
        <dbReference type="Proteomes" id="UP000092482"/>
    </source>
</evidence>
<evidence type="ECO:0000313" key="3">
    <source>
        <dbReference type="EMBL" id="ANS78074.1"/>
    </source>
</evidence>
<dbReference type="GO" id="GO:0003677">
    <property type="term" value="F:DNA binding"/>
    <property type="evidence" value="ECO:0007669"/>
    <property type="project" value="UniProtKB-KW"/>
</dbReference>
<dbReference type="KEGG" id="serj:SGUI_0678"/>
<dbReference type="Gene3D" id="4.10.320.10">
    <property type="entry name" value="E3-binding domain"/>
    <property type="match status" value="1"/>
</dbReference>
<dbReference type="Proteomes" id="UP000092482">
    <property type="component" value="Chromosome"/>
</dbReference>
<dbReference type="Gene3D" id="3.40.50.10130">
    <property type="match status" value="1"/>
</dbReference>
<organism evidence="3 4">
    <name type="scientific">Serinicoccus hydrothermalis</name>
    <dbReference type="NCBI Taxonomy" id="1758689"/>
    <lineage>
        <taxon>Bacteria</taxon>
        <taxon>Bacillati</taxon>
        <taxon>Actinomycetota</taxon>
        <taxon>Actinomycetes</taxon>
        <taxon>Micrococcales</taxon>
        <taxon>Ornithinimicrobiaceae</taxon>
        <taxon>Serinicoccus</taxon>
    </lineage>
</organism>
<dbReference type="InterPro" id="IPR011335">
    <property type="entry name" value="Restrct_endonuc-II-like"/>
</dbReference>
<evidence type="ECO:0000256" key="1">
    <source>
        <dbReference type="ARBA" id="ARBA00023125"/>
    </source>
</evidence>